<gene>
    <name evidence="1" type="ORF">phiIBB-PF7Ap18</name>
</gene>
<evidence type="ECO:0000313" key="2">
    <source>
        <dbReference type="Proteomes" id="UP000007475"/>
    </source>
</evidence>
<name>E9KIF6_9CAUD</name>
<dbReference type="Proteomes" id="UP000007475">
    <property type="component" value="Segment"/>
</dbReference>
<dbReference type="OrthoDB" id="23507at10239"/>
<dbReference type="RefSeq" id="YP_004306336.1">
    <property type="nucleotide sequence ID" value="NC_015264.1"/>
</dbReference>
<dbReference type="EMBL" id="GU583987">
    <property type="protein sequence ID" value="ADV35681.1"/>
    <property type="molecule type" value="Genomic_DNA"/>
</dbReference>
<keyword evidence="2" id="KW-1185">Reference proteome</keyword>
<accession>E9KIF6</accession>
<dbReference type="GeneID" id="10323804"/>
<protein>
    <submittedName>
        <fullName evidence="1">Uncharacterized protein</fullName>
    </submittedName>
</protein>
<evidence type="ECO:0000313" key="1">
    <source>
        <dbReference type="EMBL" id="ADV35681.1"/>
    </source>
</evidence>
<proteinExistence type="predicted"/>
<organism evidence="1 2">
    <name type="scientific">Pseudomonas phage phiIBB-PF7A</name>
    <dbReference type="NCBI Taxonomy" id="942165"/>
    <lineage>
        <taxon>Viruses</taxon>
        <taxon>Duplodnaviria</taxon>
        <taxon>Heunggongvirae</taxon>
        <taxon>Uroviricota</taxon>
        <taxon>Caudoviricetes</taxon>
        <taxon>Autographivirales</taxon>
        <taxon>Autotranscriptaviridae</taxon>
        <taxon>Studiervirinae</taxon>
        <taxon>Pifdecavirus</taxon>
        <taxon>Pifdecavirus IBBPF7A</taxon>
    </lineage>
</organism>
<reference evidence="1 2" key="1">
    <citation type="journal article" date="2011" name="Virol. J.">
        <title>Complete genome sequence of the lytic Pseudomonas fluorescens phage phiIBB-PF7A.</title>
        <authorList>
            <person name="Sillankorva S."/>
            <person name="Kluskens L.D."/>
            <person name="Lingohr E.J."/>
            <person name="Kropinski A.M."/>
            <person name="Neubauer P."/>
            <person name="Azeredo J."/>
        </authorList>
    </citation>
    <scope>NUCLEOTIDE SEQUENCE [LARGE SCALE GENOMIC DNA]</scope>
</reference>
<dbReference type="KEGG" id="vg:10323804"/>
<sequence length="147" mass="16687">MSLISNSDIRAHLRKGELAVELLENLGYTFAPNVPKGPSVWQKPIAEQILDPMVKALEKLIADRVAEQIPSPKQLETGDRFVITSLPAGHRLRLECADWKHRVFTARVVEYGVQAGEVVVRFGINHMNRGYWLRLHHTTKVHDNADF</sequence>